<dbReference type="SUPFAM" id="SSF56112">
    <property type="entry name" value="Protein kinase-like (PK-like)"/>
    <property type="match status" value="1"/>
</dbReference>
<dbReference type="KEGG" id="rsa:RSal33209_1635"/>
<accession>A9WMP3</accession>
<dbReference type="RefSeq" id="WP_012245045.1">
    <property type="nucleotide sequence ID" value="NC_010168.1"/>
</dbReference>
<evidence type="ECO:0000313" key="3">
    <source>
        <dbReference type="Proteomes" id="UP000002007"/>
    </source>
</evidence>
<proteinExistence type="predicted"/>
<evidence type="ECO:0000313" key="2">
    <source>
        <dbReference type="EMBL" id="ABY23371.1"/>
    </source>
</evidence>
<dbReference type="AlphaFoldDB" id="A9WMP3"/>
<protein>
    <submittedName>
        <fullName evidence="2">Truncated trifolitoxin immunity protein</fullName>
    </submittedName>
</protein>
<gene>
    <name evidence="2" type="ordered locus">RSal33209_1635</name>
</gene>
<feature type="region of interest" description="Disordered" evidence="1">
    <location>
        <begin position="1"/>
        <end position="33"/>
    </location>
</feature>
<dbReference type="EMBL" id="CP000910">
    <property type="protein sequence ID" value="ABY23371.1"/>
    <property type="molecule type" value="Genomic_DNA"/>
</dbReference>
<dbReference type="eggNOG" id="COG0510">
    <property type="taxonomic scope" value="Bacteria"/>
</dbReference>
<sequence>MNQLPLNQPGDISLAGGNMGGATRRGDKVLRPSGPWTPTIQAFLSHLRAKKLPGVPQPFGLTADGREELEFINGIVPHYPMPDWLWTEKILDDAAVFLRMVHDASLDFAVENVR</sequence>
<dbReference type="HOGENOM" id="CLU_2119096_0_0_11"/>
<dbReference type="STRING" id="288705.RSal33209_1635"/>
<keyword evidence="3" id="KW-1185">Reference proteome</keyword>
<organism evidence="2 3">
    <name type="scientific">Renibacterium salmoninarum (strain ATCC 33209 / DSM 20767 / JCM 11484 / NBRC 15589 / NCIMB 2235)</name>
    <dbReference type="NCBI Taxonomy" id="288705"/>
    <lineage>
        <taxon>Bacteria</taxon>
        <taxon>Bacillati</taxon>
        <taxon>Actinomycetota</taxon>
        <taxon>Actinomycetes</taxon>
        <taxon>Micrococcales</taxon>
        <taxon>Micrococcaceae</taxon>
        <taxon>Renibacterium</taxon>
    </lineage>
</organism>
<reference evidence="3" key="1">
    <citation type="journal article" date="2008" name="J. Bacteriol.">
        <title>Genome sequence of the fish pathogen Renibacterium salmoninarum suggests reductive evolution away from an environmental Arthrobacter ancestor.</title>
        <authorList>
            <person name="Wiens G.D."/>
            <person name="Rockey D.D."/>
            <person name="Wu Z."/>
            <person name="Chang J."/>
            <person name="Levy R."/>
            <person name="Crane S."/>
            <person name="Chen D.S."/>
            <person name="Capri G.R."/>
            <person name="Burnett J.R."/>
            <person name="Sudheesh P.S."/>
            <person name="Schipma M.J."/>
            <person name="Burd H."/>
            <person name="Bhattacharyya A."/>
            <person name="Rhodes L.D."/>
            <person name="Kaul R."/>
            <person name="Strom M.S."/>
        </authorList>
    </citation>
    <scope>NUCLEOTIDE SEQUENCE [LARGE SCALE GENOMIC DNA]</scope>
    <source>
        <strain evidence="3">ATCC 33209 / DSM 20767 / JCM 11484 / NBRC 15589 / NCIMB 2235</strain>
    </source>
</reference>
<dbReference type="Proteomes" id="UP000002007">
    <property type="component" value="Chromosome"/>
</dbReference>
<name>A9WMP3_RENSM</name>
<dbReference type="InterPro" id="IPR011009">
    <property type="entry name" value="Kinase-like_dom_sf"/>
</dbReference>
<evidence type="ECO:0000256" key="1">
    <source>
        <dbReference type="SAM" id="MobiDB-lite"/>
    </source>
</evidence>